<dbReference type="AlphaFoldDB" id="C5KQ11"/>
<reference evidence="2 3" key="1">
    <citation type="submission" date="2008-07" db="EMBL/GenBank/DDBJ databases">
        <authorList>
            <person name="El-Sayed N."/>
            <person name="Caler E."/>
            <person name="Inman J."/>
            <person name="Amedeo P."/>
            <person name="Hass B."/>
            <person name="Wortman J."/>
        </authorList>
    </citation>
    <scope>NUCLEOTIDE SEQUENCE [LARGE SCALE GENOMIC DNA]</scope>
    <source>
        <strain evidence="3">ATCC 50983 / TXsc</strain>
    </source>
</reference>
<dbReference type="OrthoDB" id="331263at2759"/>
<dbReference type="Pfam" id="PF04113">
    <property type="entry name" value="Gpi16"/>
    <property type="match status" value="2"/>
</dbReference>
<feature type="transmembrane region" description="Helical" evidence="1">
    <location>
        <begin position="330"/>
        <end position="351"/>
    </location>
</feature>
<dbReference type="GeneID" id="9041943"/>
<dbReference type="InParanoid" id="C5KQ11"/>
<protein>
    <recommendedName>
        <fullName evidence="4">GPI transamidase component PIG-T</fullName>
    </recommendedName>
</protein>
<dbReference type="GO" id="GO:0016255">
    <property type="term" value="P:attachment of GPI anchor to protein"/>
    <property type="evidence" value="ECO:0007669"/>
    <property type="project" value="InterPro"/>
</dbReference>
<keyword evidence="1" id="KW-0812">Transmembrane</keyword>
<dbReference type="RefSeq" id="XP_002781634.1">
    <property type="nucleotide sequence ID" value="XM_002781588.1"/>
</dbReference>
<organism evidence="3">
    <name type="scientific">Perkinsus marinus (strain ATCC 50983 / TXsc)</name>
    <dbReference type="NCBI Taxonomy" id="423536"/>
    <lineage>
        <taxon>Eukaryota</taxon>
        <taxon>Sar</taxon>
        <taxon>Alveolata</taxon>
        <taxon>Perkinsozoa</taxon>
        <taxon>Perkinsea</taxon>
        <taxon>Perkinsida</taxon>
        <taxon>Perkinsidae</taxon>
        <taxon>Perkinsus</taxon>
    </lineage>
</organism>
<keyword evidence="1" id="KW-0472">Membrane</keyword>
<evidence type="ECO:0000313" key="3">
    <source>
        <dbReference type="Proteomes" id="UP000007800"/>
    </source>
</evidence>
<evidence type="ECO:0000313" key="2">
    <source>
        <dbReference type="EMBL" id="EER13429.1"/>
    </source>
</evidence>
<evidence type="ECO:0000256" key="1">
    <source>
        <dbReference type="SAM" id="Phobius"/>
    </source>
</evidence>
<dbReference type="PANTHER" id="PTHR12959:SF11">
    <property type="entry name" value="GPI TRANSAMIDASE COMPONENT PIG-T"/>
    <property type="match status" value="1"/>
</dbReference>
<gene>
    <name evidence="2" type="ORF">Pmar_PMAR010531</name>
</gene>
<dbReference type="EMBL" id="GG675184">
    <property type="protein sequence ID" value="EER13429.1"/>
    <property type="molecule type" value="Genomic_DNA"/>
</dbReference>
<evidence type="ECO:0008006" key="4">
    <source>
        <dbReference type="Google" id="ProtNLM"/>
    </source>
</evidence>
<dbReference type="PANTHER" id="PTHR12959">
    <property type="entry name" value="GPI TRANSAMIDASE COMPONENT PIG-T-RELATED"/>
    <property type="match status" value="1"/>
</dbReference>
<keyword evidence="3" id="KW-1185">Reference proteome</keyword>
<dbReference type="GO" id="GO:0042765">
    <property type="term" value="C:GPI-anchor transamidase complex"/>
    <property type="evidence" value="ECO:0007669"/>
    <property type="project" value="InterPro"/>
</dbReference>
<dbReference type="InterPro" id="IPR007245">
    <property type="entry name" value="PIG-T"/>
</dbReference>
<dbReference type="Proteomes" id="UP000007800">
    <property type="component" value="Unassembled WGS sequence"/>
</dbReference>
<accession>C5KQ11</accession>
<feature type="non-terminal residue" evidence="2">
    <location>
        <position position="374"/>
    </location>
</feature>
<keyword evidence="1" id="KW-1133">Transmembrane helix</keyword>
<proteinExistence type="predicted"/>
<sequence length="374" mass="42736">MLMARIPERKRDEKWRRLTWALSGVLGASFEGMDPDHESFGWIQPSVTPDGLMWEGLPYEPTCTENLTPWLAVLPCSDRLGLAAVLMNDEASKIAFAESEFFSLGLLASVTPIDTGSSRMEMTARLEIQLPSNSIVAQRLLRAHSTGGYAVCPAVDAENSKIIKSRELAPQPVLVRRSLLRKDEYPDRLRAEYALEIRNILRDKTVTVTVFDQLPFFLRPLWYSGGRQMSNLKAKESSKRSGIEINPTDHWTQPTRFRIEVELSPGEKWQMTVPVLKSHIHMKSYSYACEKGFDIEAAMYEVRIGEMRIHRGFTNGLLVMLPMPDFSMPFNVIALSTTVLTIFFSGTYRVLAKRRVREKRQSYEKVNLLKRLMR</sequence>
<name>C5KQ11_PERM5</name>
<dbReference type="OMA" id="VLPCSDR"/>